<dbReference type="Proteomes" id="UP000221165">
    <property type="component" value="Unassembled WGS sequence"/>
</dbReference>
<proteinExistence type="predicted"/>
<comment type="caution">
    <text evidence="5">The sequence shown here is derived from an EMBL/GenBank/DDBJ whole genome shotgun (WGS) entry which is preliminary data.</text>
</comment>
<evidence type="ECO:0000313" key="6">
    <source>
        <dbReference type="Proteomes" id="UP000221165"/>
    </source>
</evidence>
<feature type="compositionally biased region" description="Polar residues" evidence="3">
    <location>
        <begin position="877"/>
        <end position="888"/>
    </location>
</feature>
<dbReference type="GO" id="GO:0003723">
    <property type="term" value="F:RNA binding"/>
    <property type="evidence" value="ECO:0007669"/>
    <property type="project" value="UniProtKB-UniRule"/>
</dbReference>
<feature type="compositionally biased region" description="Low complexity" evidence="3">
    <location>
        <begin position="39"/>
        <end position="63"/>
    </location>
</feature>
<feature type="domain" description="HTH La-type RNA-binding" evidence="4">
    <location>
        <begin position="263"/>
        <end position="353"/>
    </location>
</feature>
<sequence>MRFFRKLVRGAASPSEAIGAESASPAFKEAKAEDGPDDSSTTPSSFSSSPSVQNDAATTAAAAGASSPSVLSACTSMTVSSACLQSLDRGKVSPAALKETTMQSESVAPSATVGNESTKEEGGFGGASSCSSSSGAVDTRENETKKTALFAAAEARQLGFLPSETRKGEGGTVSDIAYGQGYQPLVSSDTDPILGGDPRWLHVLSPLTPATLRAFVRTPPPPFTSAVVPPPPAGVQHGGAEIYVTSAGRQNMLAKPAPPPPRDISPPKSKDELTRKLEEMFSQANLLRDRLLTSNIRPGEWTIDLDALIKHPLIESWSITMQELEEAIGKSRVLSVCNRVVEVGKGVRTDADVQLAGCPEELMNDAQTGGSRRTVNCVSLSGLLSDSRNTLVFRDMPEDTTEESLIAFVLQAPVMRDLVESGKRRGADEGIRKQQDGKTERDDRAEAIKRVKQEVNNTWFVTVGSEDIAQEAALWLRMQKFQDMPVRVGIKATHSLQQILSTLLSSEGEVTPSSQQRSAARCDSVAPWNSQLANSLDDPRLAPFNPAPVHPAMLPPLAGSPSPVQRLGSSDGLSPTGLYPSPYVYSNLPPPRISRSLLRAYRPFPPPCPPAFGTPYNAAAGSVVSRLSSERSICGFPGGGRATVGRVPAPPCDVGAAPYGALGTPYDVSWGPSCGPAVRPFWTSTVASCGIGGPYGTATPQGKTGAPTMDELPNGSYHTLSEPLVGTGAVDPAEESEQGRPAEEAGTSGNKRNNRIGKGREATHVPESRDPVHSPSSCVGEEFSPVADTSTFSASCPAFVPGSRDSTAWSPLLDPMLYGHFNESLLPAYGTDAGYMSWGNTTAMPNVRESTAGVKPTGGGTGGRGGRGGRVGIGAKSPQQQEKAQTGVNPKGGALADAKRSGQIARRIKGGRGDGELPAGARNDGSTSADRRCLAGLSQAAVTGCTTTPTATASRNYTSSQIVNICKKLEAEHPNGLETPQDVRDLRDVGCALARDFPLQGAACWATTTARDRQRPAPITSNDAYSAQAAEKTGCLIGPRRGGCPKGGRGEAVMGKSVSAVSS</sequence>
<evidence type="ECO:0000256" key="1">
    <source>
        <dbReference type="ARBA" id="ARBA00022884"/>
    </source>
</evidence>
<dbReference type="OrthoDB" id="332459at2759"/>
<accession>A0A2C6KC91</accession>
<feature type="compositionally biased region" description="Gly residues" evidence="3">
    <location>
        <begin position="856"/>
        <end position="872"/>
    </location>
</feature>
<organism evidence="5 6">
    <name type="scientific">Cystoisospora suis</name>
    <dbReference type="NCBI Taxonomy" id="483139"/>
    <lineage>
        <taxon>Eukaryota</taxon>
        <taxon>Sar</taxon>
        <taxon>Alveolata</taxon>
        <taxon>Apicomplexa</taxon>
        <taxon>Conoidasida</taxon>
        <taxon>Coccidia</taxon>
        <taxon>Eucoccidiorida</taxon>
        <taxon>Eimeriorina</taxon>
        <taxon>Sarcocystidae</taxon>
        <taxon>Cystoisospora</taxon>
    </lineage>
</organism>
<dbReference type="RefSeq" id="XP_067916723.1">
    <property type="nucleotide sequence ID" value="XM_068071301.1"/>
</dbReference>
<dbReference type="VEuPathDB" id="ToxoDB:CSUI_011200"/>
<dbReference type="GeneID" id="94434512"/>
<dbReference type="PROSITE" id="PS50961">
    <property type="entry name" value="HTH_LA"/>
    <property type="match status" value="1"/>
</dbReference>
<feature type="compositionally biased region" description="Basic and acidic residues" evidence="3">
    <location>
        <begin position="758"/>
        <end position="772"/>
    </location>
</feature>
<evidence type="ECO:0000259" key="4">
    <source>
        <dbReference type="PROSITE" id="PS50961"/>
    </source>
</evidence>
<feature type="region of interest" description="Disordered" evidence="3">
    <location>
        <begin position="421"/>
        <end position="443"/>
    </location>
</feature>
<evidence type="ECO:0000313" key="5">
    <source>
        <dbReference type="EMBL" id="PHJ14989.1"/>
    </source>
</evidence>
<evidence type="ECO:0000256" key="3">
    <source>
        <dbReference type="SAM" id="MobiDB-lite"/>
    </source>
</evidence>
<keyword evidence="6" id="KW-1185">Reference proteome</keyword>
<gene>
    <name evidence="5" type="ORF">CSUI_011200</name>
</gene>
<dbReference type="InterPro" id="IPR006630">
    <property type="entry name" value="La_HTH"/>
</dbReference>
<evidence type="ECO:0000256" key="2">
    <source>
        <dbReference type="PROSITE-ProRule" id="PRU00332"/>
    </source>
</evidence>
<dbReference type="AlphaFoldDB" id="A0A2C6KC91"/>
<feature type="region of interest" description="Disordered" evidence="3">
    <location>
        <begin position="1"/>
        <end position="63"/>
    </location>
</feature>
<name>A0A2C6KC91_9APIC</name>
<dbReference type="EMBL" id="MIGC01010063">
    <property type="protein sequence ID" value="PHJ14989.1"/>
    <property type="molecule type" value="Genomic_DNA"/>
</dbReference>
<feature type="compositionally biased region" description="Polar residues" evidence="3">
    <location>
        <begin position="100"/>
        <end position="116"/>
    </location>
</feature>
<protein>
    <recommendedName>
        <fullName evidence="4">HTH La-type RNA-binding domain-containing protein</fullName>
    </recommendedName>
</protein>
<keyword evidence="1 2" id="KW-0694">RNA-binding</keyword>
<feature type="region of interest" description="Disordered" evidence="3">
    <location>
        <begin position="1038"/>
        <end position="1063"/>
    </location>
</feature>
<feature type="region of interest" description="Disordered" evidence="3">
    <location>
        <begin position="849"/>
        <end position="929"/>
    </location>
</feature>
<reference evidence="5 6" key="1">
    <citation type="journal article" date="2017" name="Int. J. Parasitol.">
        <title>The genome of the protozoan parasite Cystoisospora suis and a reverse vaccinology approach to identify vaccine candidates.</title>
        <authorList>
            <person name="Palmieri N."/>
            <person name="Shrestha A."/>
            <person name="Ruttkowski B."/>
            <person name="Beck T."/>
            <person name="Vogl C."/>
            <person name="Tomley F."/>
            <person name="Blake D.P."/>
            <person name="Joachim A."/>
        </authorList>
    </citation>
    <scope>NUCLEOTIDE SEQUENCE [LARGE SCALE GENOMIC DNA]</scope>
    <source>
        <strain evidence="5 6">Wien I</strain>
    </source>
</reference>
<feature type="region of interest" description="Disordered" evidence="3">
    <location>
        <begin position="700"/>
        <end position="781"/>
    </location>
</feature>
<feature type="region of interest" description="Disordered" evidence="3">
    <location>
        <begin position="95"/>
        <end position="142"/>
    </location>
</feature>